<sequence>MLVSTKGRYALRFLLDLAQHKDAGVISLQAVAERQNVSKKYLERIVSLLSPSGILKITRGYQGGYQLARDPELITVAEILMLTEGGFSPVPIDEARECPASAFAWESLEGAITRCLENITLQDILDHSDPVIEYYI</sequence>
<dbReference type="Gene3D" id="1.10.10.10">
    <property type="entry name" value="Winged helix-like DNA-binding domain superfamily/Winged helix DNA-binding domain"/>
    <property type="match status" value="1"/>
</dbReference>
<gene>
    <name evidence="2" type="ordered locus">Shel_26380</name>
</gene>
<dbReference type="GO" id="GO:0005829">
    <property type="term" value="C:cytosol"/>
    <property type="evidence" value="ECO:0007669"/>
    <property type="project" value="TreeGrafter"/>
</dbReference>
<dbReference type="InterPro" id="IPR000944">
    <property type="entry name" value="Tscrpt_reg_Rrf2"/>
</dbReference>
<evidence type="ECO:0000313" key="3">
    <source>
        <dbReference type="Proteomes" id="UP000002026"/>
    </source>
</evidence>
<dbReference type="EMBL" id="CP001684">
    <property type="protein sequence ID" value="ACV23640.1"/>
    <property type="molecule type" value="Genomic_DNA"/>
</dbReference>
<dbReference type="PANTHER" id="PTHR33221">
    <property type="entry name" value="WINGED HELIX-TURN-HELIX TRANSCRIPTIONAL REGULATOR, RRF2 FAMILY"/>
    <property type="match status" value="1"/>
</dbReference>
<dbReference type="NCBIfam" id="TIGR00738">
    <property type="entry name" value="rrf2_super"/>
    <property type="match status" value="1"/>
</dbReference>
<dbReference type="HOGENOM" id="CLU_107144_0_1_11"/>
<keyword evidence="3" id="KW-1185">Reference proteome</keyword>
<dbReference type="PROSITE" id="PS51197">
    <property type="entry name" value="HTH_RRF2_2"/>
    <property type="match status" value="1"/>
</dbReference>
<reference evidence="2 3" key="1">
    <citation type="journal article" date="2009" name="Stand. Genomic Sci.">
        <title>Complete genome sequence of Slackia heliotrinireducens type strain (RHS 1).</title>
        <authorList>
            <person name="Pukall R."/>
            <person name="Lapidus A."/>
            <person name="Nolan M."/>
            <person name="Copeland A."/>
            <person name="Glavina Del Rio T."/>
            <person name="Lucas S."/>
            <person name="Chen F."/>
            <person name="Tice H."/>
            <person name="Cheng J.F."/>
            <person name="Chertkov O."/>
            <person name="Bruce D."/>
            <person name="Goodwin L."/>
            <person name="Kuske C."/>
            <person name="Brettin T."/>
            <person name="Detter J.C."/>
            <person name="Han C."/>
            <person name="Pitluck S."/>
            <person name="Pati A."/>
            <person name="Mavrommatis K."/>
            <person name="Ivanova N."/>
            <person name="Ovchinnikova G."/>
            <person name="Chen A."/>
            <person name="Palaniappan K."/>
            <person name="Schneider S."/>
            <person name="Rohde M."/>
            <person name="Chain P."/>
            <person name="D'haeseleer P."/>
            <person name="Goker M."/>
            <person name="Bristow J."/>
            <person name="Eisen J.A."/>
            <person name="Markowitz V."/>
            <person name="Kyrpides N.C."/>
            <person name="Klenk H.P."/>
            <person name="Hugenholtz P."/>
        </authorList>
    </citation>
    <scope>NUCLEOTIDE SEQUENCE [LARGE SCALE GENOMIC DNA]</scope>
    <source>
        <strain evidence="3">ATCC 29202 / DSM 20476 / NCTC 11029 / RHS 1</strain>
    </source>
</reference>
<name>C7N3B7_SLAHD</name>
<keyword evidence="1" id="KW-0238">DNA-binding</keyword>
<dbReference type="Pfam" id="PF02082">
    <property type="entry name" value="Rrf2"/>
    <property type="match status" value="1"/>
</dbReference>
<organism evidence="2 3">
    <name type="scientific">Slackia heliotrinireducens (strain ATCC 29202 / DSM 20476 / NCTC 11029 / RHS 1)</name>
    <name type="common">Peptococcus heliotrinreducens</name>
    <dbReference type="NCBI Taxonomy" id="471855"/>
    <lineage>
        <taxon>Bacteria</taxon>
        <taxon>Bacillati</taxon>
        <taxon>Actinomycetota</taxon>
        <taxon>Coriobacteriia</taxon>
        <taxon>Eggerthellales</taxon>
        <taxon>Eggerthellaceae</taxon>
        <taxon>Slackia</taxon>
    </lineage>
</organism>
<dbReference type="PANTHER" id="PTHR33221:SF5">
    <property type="entry name" value="HTH-TYPE TRANSCRIPTIONAL REGULATOR ISCR"/>
    <property type="match status" value="1"/>
</dbReference>
<proteinExistence type="predicted"/>
<dbReference type="Proteomes" id="UP000002026">
    <property type="component" value="Chromosome"/>
</dbReference>
<dbReference type="InterPro" id="IPR036388">
    <property type="entry name" value="WH-like_DNA-bd_sf"/>
</dbReference>
<dbReference type="GO" id="GO:0003700">
    <property type="term" value="F:DNA-binding transcription factor activity"/>
    <property type="evidence" value="ECO:0007669"/>
    <property type="project" value="TreeGrafter"/>
</dbReference>
<dbReference type="SUPFAM" id="SSF46785">
    <property type="entry name" value="Winged helix' DNA-binding domain"/>
    <property type="match status" value="1"/>
</dbReference>
<dbReference type="GO" id="GO:0003677">
    <property type="term" value="F:DNA binding"/>
    <property type="evidence" value="ECO:0007669"/>
    <property type="project" value="UniProtKB-KW"/>
</dbReference>
<accession>C7N3B7</accession>
<dbReference type="KEGG" id="shi:Shel_26380"/>
<dbReference type="RefSeq" id="WP_012799738.1">
    <property type="nucleotide sequence ID" value="NC_013165.1"/>
</dbReference>
<evidence type="ECO:0000256" key="1">
    <source>
        <dbReference type="ARBA" id="ARBA00023125"/>
    </source>
</evidence>
<dbReference type="InterPro" id="IPR036390">
    <property type="entry name" value="WH_DNA-bd_sf"/>
</dbReference>
<dbReference type="eggNOG" id="COG1959">
    <property type="taxonomic scope" value="Bacteria"/>
</dbReference>
<dbReference type="AlphaFoldDB" id="C7N3B7"/>
<protein>
    <submittedName>
        <fullName evidence="2">Rrf2 family protein, putative transcriptional regulator</fullName>
    </submittedName>
</protein>
<dbReference type="STRING" id="471855.Shel_26380"/>
<evidence type="ECO:0000313" key="2">
    <source>
        <dbReference type="EMBL" id="ACV23640.1"/>
    </source>
</evidence>